<keyword evidence="3" id="KW-1185">Reference proteome</keyword>
<feature type="region of interest" description="Disordered" evidence="1">
    <location>
        <begin position="250"/>
        <end position="271"/>
    </location>
</feature>
<evidence type="ECO:0000313" key="2">
    <source>
        <dbReference type="EMBL" id="MFD0903309.1"/>
    </source>
</evidence>
<protein>
    <recommendedName>
        <fullName evidence="4">HEAT repeat domain-containing protein</fullName>
    </recommendedName>
</protein>
<sequence length="271" mass="30365">MSEYQYYEFLAIDRPLDEDERDDIRALSTRAEITATSFVNEYEWGDFEGDPDTLMSLYYDAHLYWANWGTHRLMLRLPQDRLPVRVARRYAVDEHVIVRTTGDHVVLDIHSEEEDGEWEEDEVPTLSSLVGVRAELAEGDLRPLYLAWLAAYGTWERDEDAFGDDAEDATEPPVPAGLGSPTPAQRALARFLRLDDTLLDVAARAAAPEPSDAALAAHIERLPASEKDELLLKLAQGHATEARHDLLQGLPSKTAEPRTVGELLDTAAEAR</sequence>
<organism evidence="2 3">
    <name type="scientific">Actinomadura sediminis</name>
    <dbReference type="NCBI Taxonomy" id="1038904"/>
    <lineage>
        <taxon>Bacteria</taxon>
        <taxon>Bacillati</taxon>
        <taxon>Actinomycetota</taxon>
        <taxon>Actinomycetes</taxon>
        <taxon>Streptosporangiales</taxon>
        <taxon>Thermomonosporaceae</taxon>
        <taxon>Actinomadura</taxon>
    </lineage>
</organism>
<name>A0ABW3EUV4_9ACTN</name>
<dbReference type="EMBL" id="JBHTJA010000052">
    <property type="protein sequence ID" value="MFD0903309.1"/>
    <property type="molecule type" value="Genomic_DNA"/>
</dbReference>
<dbReference type="Proteomes" id="UP001596972">
    <property type="component" value="Unassembled WGS sequence"/>
</dbReference>
<evidence type="ECO:0000313" key="3">
    <source>
        <dbReference type="Proteomes" id="UP001596972"/>
    </source>
</evidence>
<feature type="region of interest" description="Disordered" evidence="1">
    <location>
        <begin position="163"/>
        <end position="182"/>
    </location>
</feature>
<comment type="caution">
    <text evidence="2">The sequence shown here is derived from an EMBL/GenBank/DDBJ whole genome shotgun (WGS) entry which is preliminary data.</text>
</comment>
<reference evidence="3" key="1">
    <citation type="journal article" date="2019" name="Int. J. Syst. Evol. Microbiol.">
        <title>The Global Catalogue of Microorganisms (GCM) 10K type strain sequencing project: providing services to taxonomists for standard genome sequencing and annotation.</title>
        <authorList>
            <consortium name="The Broad Institute Genomics Platform"/>
            <consortium name="The Broad Institute Genome Sequencing Center for Infectious Disease"/>
            <person name="Wu L."/>
            <person name="Ma J."/>
        </authorList>
    </citation>
    <scope>NUCLEOTIDE SEQUENCE [LARGE SCALE GENOMIC DNA]</scope>
    <source>
        <strain evidence="3">JCM 31202</strain>
    </source>
</reference>
<dbReference type="RefSeq" id="WP_378301993.1">
    <property type="nucleotide sequence ID" value="NZ_JBHTJA010000052.1"/>
</dbReference>
<evidence type="ECO:0000256" key="1">
    <source>
        <dbReference type="SAM" id="MobiDB-lite"/>
    </source>
</evidence>
<evidence type="ECO:0008006" key="4">
    <source>
        <dbReference type="Google" id="ProtNLM"/>
    </source>
</evidence>
<accession>A0ABW3EUV4</accession>
<proteinExistence type="predicted"/>
<gene>
    <name evidence="2" type="ORF">ACFQ11_23155</name>
</gene>